<dbReference type="InterPro" id="IPR010372">
    <property type="entry name" value="DNA_pol3_delta_N"/>
</dbReference>
<comment type="catalytic activity">
    <reaction evidence="8">
        <text>DNA(n) + a 2'-deoxyribonucleoside 5'-triphosphate = DNA(n+1) + diphosphate</text>
        <dbReference type="Rhea" id="RHEA:22508"/>
        <dbReference type="Rhea" id="RHEA-COMP:17339"/>
        <dbReference type="Rhea" id="RHEA-COMP:17340"/>
        <dbReference type="ChEBI" id="CHEBI:33019"/>
        <dbReference type="ChEBI" id="CHEBI:61560"/>
        <dbReference type="ChEBI" id="CHEBI:173112"/>
        <dbReference type="EC" id="2.7.7.7"/>
    </reaction>
</comment>
<dbReference type="Gene3D" id="1.10.8.60">
    <property type="match status" value="1"/>
</dbReference>
<keyword evidence="4 11" id="KW-0548">Nucleotidyltransferase</keyword>
<reference evidence="11" key="2">
    <citation type="submission" date="2021-09" db="EMBL/GenBank/DDBJ databases">
        <authorList>
            <person name="Gilroy R."/>
        </authorList>
    </citation>
    <scope>NUCLEOTIDE SEQUENCE</scope>
    <source>
        <strain evidence="11">USAMLcec4-12693</strain>
    </source>
</reference>
<evidence type="ECO:0000259" key="10">
    <source>
        <dbReference type="Pfam" id="PF21694"/>
    </source>
</evidence>
<dbReference type="SUPFAM" id="SSF52540">
    <property type="entry name" value="P-loop containing nucleoside triphosphate hydrolases"/>
    <property type="match status" value="1"/>
</dbReference>
<dbReference type="GO" id="GO:0009360">
    <property type="term" value="C:DNA polymerase III complex"/>
    <property type="evidence" value="ECO:0007669"/>
    <property type="project" value="InterPro"/>
</dbReference>
<evidence type="ECO:0000256" key="5">
    <source>
        <dbReference type="ARBA" id="ARBA00022705"/>
    </source>
</evidence>
<dbReference type="EC" id="2.7.7.7" evidence="1"/>
<dbReference type="NCBIfam" id="TIGR01128">
    <property type="entry name" value="holA"/>
    <property type="match status" value="1"/>
</dbReference>
<dbReference type="InterPro" id="IPR005790">
    <property type="entry name" value="DNA_polIII_delta"/>
</dbReference>
<keyword evidence="5" id="KW-0235">DNA replication</keyword>
<dbReference type="EMBL" id="DYXE01000009">
    <property type="protein sequence ID" value="HJH48830.1"/>
    <property type="molecule type" value="Genomic_DNA"/>
</dbReference>
<dbReference type="Gene3D" id="1.20.272.10">
    <property type="match status" value="1"/>
</dbReference>
<name>A0A9D2VV95_9FIRM</name>
<dbReference type="InterPro" id="IPR027417">
    <property type="entry name" value="P-loop_NTPase"/>
</dbReference>
<dbReference type="PANTHER" id="PTHR34388">
    <property type="entry name" value="DNA POLYMERASE III SUBUNIT DELTA"/>
    <property type="match status" value="1"/>
</dbReference>
<comment type="similarity">
    <text evidence="7">Belongs to the DNA polymerase HolA subunit family.</text>
</comment>
<dbReference type="AlphaFoldDB" id="A0A9D2VV95"/>
<feature type="domain" description="DNA polymerase III delta N-terminal" evidence="9">
    <location>
        <begin position="17"/>
        <end position="128"/>
    </location>
</feature>
<evidence type="ECO:0000313" key="12">
    <source>
        <dbReference type="Proteomes" id="UP000813420"/>
    </source>
</evidence>
<accession>A0A9D2VV95</accession>
<dbReference type="GO" id="GO:0003887">
    <property type="term" value="F:DNA-directed DNA polymerase activity"/>
    <property type="evidence" value="ECO:0007669"/>
    <property type="project" value="UniProtKB-KW"/>
</dbReference>
<organism evidence="11 12">
    <name type="scientific">Merdimonas faecis</name>
    <dbReference type="NCBI Taxonomy" id="1653435"/>
    <lineage>
        <taxon>Bacteria</taxon>
        <taxon>Bacillati</taxon>
        <taxon>Bacillota</taxon>
        <taxon>Clostridia</taxon>
        <taxon>Lachnospirales</taxon>
        <taxon>Lachnospiraceae</taxon>
        <taxon>Merdimonas</taxon>
    </lineage>
</organism>
<dbReference type="GO" id="GO:0003677">
    <property type="term" value="F:DNA binding"/>
    <property type="evidence" value="ECO:0007669"/>
    <property type="project" value="InterPro"/>
</dbReference>
<evidence type="ECO:0000313" key="11">
    <source>
        <dbReference type="EMBL" id="HJH48830.1"/>
    </source>
</evidence>
<dbReference type="Pfam" id="PF21694">
    <property type="entry name" value="DNA_pol3_delta_C"/>
    <property type="match status" value="1"/>
</dbReference>
<protein>
    <recommendedName>
        <fullName evidence="2">DNA polymerase III subunit delta</fullName>
        <ecNumber evidence="1">2.7.7.7</ecNumber>
    </recommendedName>
</protein>
<reference evidence="11" key="1">
    <citation type="journal article" date="2021" name="PeerJ">
        <title>Extensive microbial diversity within the chicken gut microbiome revealed by metagenomics and culture.</title>
        <authorList>
            <person name="Gilroy R."/>
            <person name="Ravi A."/>
            <person name="Getino M."/>
            <person name="Pursley I."/>
            <person name="Horton D.L."/>
            <person name="Alikhan N.F."/>
            <person name="Baker D."/>
            <person name="Gharbi K."/>
            <person name="Hall N."/>
            <person name="Watson M."/>
            <person name="Adriaenssens E.M."/>
            <person name="Foster-Nyarko E."/>
            <person name="Jarju S."/>
            <person name="Secka A."/>
            <person name="Antonio M."/>
            <person name="Oren A."/>
            <person name="Chaudhuri R.R."/>
            <person name="La Ragione R."/>
            <person name="Hildebrand F."/>
            <person name="Pallen M.J."/>
        </authorList>
    </citation>
    <scope>NUCLEOTIDE SEQUENCE</scope>
    <source>
        <strain evidence="11">USAMLcec4-12693</strain>
    </source>
</reference>
<evidence type="ECO:0000256" key="8">
    <source>
        <dbReference type="ARBA" id="ARBA00049244"/>
    </source>
</evidence>
<feature type="domain" description="DNA polymerase III delta subunit-like C-terminal" evidence="10">
    <location>
        <begin position="204"/>
        <end position="322"/>
    </location>
</feature>
<evidence type="ECO:0000259" key="9">
    <source>
        <dbReference type="Pfam" id="PF06144"/>
    </source>
</evidence>
<evidence type="ECO:0000256" key="2">
    <source>
        <dbReference type="ARBA" id="ARBA00017703"/>
    </source>
</evidence>
<evidence type="ECO:0000256" key="4">
    <source>
        <dbReference type="ARBA" id="ARBA00022695"/>
    </source>
</evidence>
<dbReference type="PANTHER" id="PTHR34388:SF1">
    <property type="entry name" value="DNA POLYMERASE III SUBUNIT DELTA"/>
    <property type="match status" value="1"/>
</dbReference>
<dbReference type="RefSeq" id="WP_277271485.1">
    <property type="nucleotide sequence ID" value="NZ_DYXE01000009.1"/>
</dbReference>
<dbReference type="Gene3D" id="3.40.50.300">
    <property type="entry name" value="P-loop containing nucleotide triphosphate hydrolases"/>
    <property type="match status" value="1"/>
</dbReference>
<dbReference type="Proteomes" id="UP000813420">
    <property type="component" value="Unassembled WGS sequence"/>
</dbReference>
<dbReference type="Pfam" id="PF06144">
    <property type="entry name" value="DNA_pol3_delta"/>
    <property type="match status" value="1"/>
</dbReference>
<keyword evidence="6" id="KW-0239">DNA-directed DNA polymerase</keyword>
<sequence>MKSLNEDIKSGTFKQAYLLYGEEAYLKKQYKDKITAAMFPDGDRMNYAYYEGKGINPGELIDLAETMPFFADRRLIVVENSGFFKTATPELADYIKNMPETACFLFVEQEVDKRGKLYKAVKDKGRVAELGRQDEKTLLYWIAGNMKREGKQIRESTARYLVNRTGTDMENLEQEMEKLFAYTLGRDEVTVKDIDEICTTHISSQIFAMVEAVAAKRQKQALSYYYDLLALKEPPMRILYLLVRQFKLLMEVKDLLRRGFDKSQIAKEAKLHPFVAGKYMQQCRAFSTEELKGILEEAADTEEQVKTGRLNDRMSVELFIVKNSGM</sequence>
<dbReference type="SUPFAM" id="SSF48019">
    <property type="entry name" value="post-AAA+ oligomerization domain-like"/>
    <property type="match status" value="1"/>
</dbReference>
<gene>
    <name evidence="11" type="primary">holA</name>
    <name evidence="11" type="ORF">K8V39_01025</name>
</gene>
<dbReference type="GO" id="GO:0006261">
    <property type="term" value="P:DNA-templated DNA replication"/>
    <property type="evidence" value="ECO:0007669"/>
    <property type="project" value="TreeGrafter"/>
</dbReference>
<evidence type="ECO:0000256" key="6">
    <source>
        <dbReference type="ARBA" id="ARBA00022932"/>
    </source>
</evidence>
<evidence type="ECO:0000256" key="7">
    <source>
        <dbReference type="ARBA" id="ARBA00034754"/>
    </source>
</evidence>
<dbReference type="InterPro" id="IPR048466">
    <property type="entry name" value="DNA_pol3_delta-like_C"/>
</dbReference>
<evidence type="ECO:0000256" key="1">
    <source>
        <dbReference type="ARBA" id="ARBA00012417"/>
    </source>
</evidence>
<proteinExistence type="inferred from homology"/>
<comment type="caution">
    <text evidence="11">The sequence shown here is derived from an EMBL/GenBank/DDBJ whole genome shotgun (WGS) entry which is preliminary data.</text>
</comment>
<evidence type="ECO:0000256" key="3">
    <source>
        <dbReference type="ARBA" id="ARBA00022679"/>
    </source>
</evidence>
<keyword evidence="3 11" id="KW-0808">Transferase</keyword>
<dbReference type="InterPro" id="IPR008921">
    <property type="entry name" value="DNA_pol3_clamp-load_cplx_C"/>
</dbReference>